<dbReference type="InterPro" id="IPR001849">
    <property type="entry name" value="PH_domain"/>
</dbReference>
<feature type="compositionally biased region" description="Acidic residues" evidence="4">
    <location>
        <begin position="280"/>
        <end position="294"/>
    </location>
</feature>
<dbReference type="SUPFAM" id="SSF48425">
    <property type="entry name" value="Sec7 domain"/>
    <property type="match status" value="1"/>
</dbReference>
<reference evidence="9 10" key="2">
    <citation type="submission" date="2025-04" db="UniProtKB">
        <authorList>
            <consortium name="RefSeq"/>
        </authorList>
    </citation>
    <scope>IDENTIFICATION</scope>
</reference>
<dbReference type="Gene3D" id="2.30.29.30">
    <property type="entry name" value="Pleckstrin-homology domain (PH domain)/Phosphotyrosine-binding domain (PTB)"/>
    <property type="match status" value="1"/>
</dbReference>
<evidence type="ECO:0000259" key="5">
    <source>
        <dbReference type="PROSITE" id="PS50003"/>
    </source>
</evidence>
<keyword evidence="3" id="KW-0472">Membrane</keyword>
<evidence type="ECO:0000313" key="9">
    <source>
        <dbReference type="RefSeq" id="XP_008294846.1"/>
    </source>
</evidence>
<dbReference type="RefSeq" id="XP_008294848.1">
    <property type="nucleotide sequence ID" value="XM_008296626.1"/>
</dbReference>
<feature type="compositionally biased region" description="Low complexity" evidence="4">
    <location>
        <begin position="489"/>
        <end position="505"/>
    </location>
</feature>
<reference evidence="7" key="1">
    <citation type="submission" date="2023-09" db="UniProtKB">
        <authorList>
            <consortium name="Ensembl"/>
        </authorList>
    </citation>
    <scope>IDENTIFICATION</scope>
</reference>
<dbReference type="Proteomes" id="UP000694891">
    <property type="component" value="Unplaced"/>
</dbReference>
<dbReference type="RefSeq" id="XP_008294847.1">
    <property type="nucleotide sequence ID" value="XM_008296625.1"/>
</dbReference>
<feature type="compositionally biased region" description="Basic and acidic residues" evidence="4">
    <location>
        <begin position="452"/>
        <end position="474"/>
    </location>
</feature>
<dbReference type="RefSeq" id="XP_008294846.1">
    <property type="nucleotide sequence ID" value="XM_008296624.1"/>
</dbReference>
<comment type="subcellular location">
    <subcellularLocation>
        <location evidence="1">Cell projection</location>
        <location evidence="1">Ruffle membrane</location>
    </subcellularLocation>
</comment>
<dbReference type="CDD" id="cd00171">
    <property type="entry name" value="Sec7"/>
    <property type="match status" value="1"/>
</dbReference>
<evidence type="ECO:0000313" key="11">
    <source>
        <dbReference type="RefSeq" id="XP_008294848.1"/>
    </source>
</evidence>
<feature type="compositionally biased region" description="Polar residues" evidence="4">
    <location>
        <begin position="558"/>
        <end position="571"/>
    </location>
</feature>
<dbReference type="SMART" id="SM00233">
    <property type="entry name" value="PH"/>
    <property type="match status" value="1"/>
</dbReference>
<dbReference type="InterPro" id="IPR035999">
    <property type="entry name" value="Sec7_dom_sf"/>
</dbReference>
<organism evidence="7">
    <name type="scientific">Stegastes partitus</name>
    <name type="common">bicolor damselfish</name>
    <dbReference type="NCBI Taxonomy" id="144197"/>
    <lineage>
        <taxon>Eukaryota</taxon>
        <taxon>Metazoa</taxon>
        <taxon>Chordata</taxon>
        <taxon>Craniata</taxon>
        <taxon>Vertebrata</taxon>
        <taxon>Euteleostomi</taxon>
        <taxon>Actinopterygii</taxon>
        <taxon>Neopterygii</taxon>
        <taxon>Teleostei</taxon>
        <taxon>Neoteleostei</taxon>
        <taxon>Acanthomorphata</taxon>
        <taxon>Ovalentaria</taxon>
        <taxon>Pomacentridae</taxon>
        <taxon>Stegastes</taxon>
    </lineage>
</organism>
<sequence>MEEETLCASLPDITDSVLQQLLQDSWTALDPQSINGEEETVVWDETEVQLNQEYGPDQLSLSPKAEHKSPEEAEQWEQIIWPVCPITCNSPRLSFATVQWNMPDPSTETPLLMTDSGSANQLDSEVVTDLDATSSPLHQPQDINAELFNHEDTEEPDEFDSQHLNSDVEWTGNGSEPCDAADVQEPKTQEKEDSAHELFDSNDEILLRTDSEEEEGHSETSDPAEPQDLIDIVEEIQGSQDEADSFVVVKLEEEREEPAVLLTGLGNSEEEQISTNGVEIEGENEEGGGVEEEQSVTNVSCSEESEEAETVTCVGHVEEPAEPLQTEDTGITIDPDKLIDLQQPEPLEENLHSEAEEDITIVEQLLQNLKVESEKPEMCEDVGEDMVPEQSEAADNGEEASIQEAERIENPQETLEEAEKPEETNCLDCDQTISQDGEVPLPEPSEPEQLEMAEKPEQIPAEESHQTEAQHSEDPDQSPEMKLTDQSTQPENAEQPEESAQSEQAVCAEAEDPGAAEQREQTEPSEQNEQSLQTSDSSQAAASEQLVLSDETNESEVTEQLSPETEVTQQTEEARLNQVDKQAETPDQAEDVGGPEDGDVQTVVANGEQPKHPDTAVLHMNGGEVDREAARRLAERLFNLDGIQRADVVKHVDKDNDFSRAVGEEYLKFFDFTGQSLDHALRSFLKVVVLIGETQERERVLQHFSCRFQQCNPDSFSSSGSVLALTCALMLLNTDLHGQHVGKSMSSSKFVSNLDGMNEGENFSKDLLKSLYNSIKSEPLEWAVDEEELKNSVLLDEDAGEDAPLRSKANPFQDVPHDKTASVVKQGFLQRKLHADIDGKRTPWGKRGWKTFYGVLKGMVLYLQKDDYRRDQPTNEEVVSVHHSLAEQAADYIKKPHVFRLQTADWRVFLFQASSKVEMNSWISRINLVSALHSSPPFPAAVGSQRRFCRPILPASQSANTLEHQLKSHSGMLESFRADLSYQQENPPEGRKAKSKDLEEHRVRSEYLQHEVCRYESYIQVLEAWKSMKKSGDSELTTADLNLFDKAVCADSVGEEEEEEGALKKSYSSPSLELEVPTPTVVKVRRNISERRTYRRVIIPRLNKEA</sequence>
<dbReference type="PANTHER" id="PTHR10663">
    <property type="entry name" value="GUANYL-NUCLEOTIDE EXCHANGE FACTOR"/>
    <property type="match status" value="1"/>
</dbReference>
<dbReference type="Gene3D" id="1.10.1000.11">
    <property type="entry name" value="Arf Nucleotide-binding Site Opener,domain 2"/>
    <property type="match status" value="1"/>
</dbReference>
<feature type="domain" description="SEC7" evidence="6">
    <location>
        <begin position="611"/>
        <end position="778"/>
    </location>
</feature>
<name>A0A3B4ZJS6_9TELE</name>
<feature type="compositionally biased region" description="Basic and acidic residues" evidence="4">
    <location>
        <begin position="184"/>
        <end position="210"/>
    </location>
</feature>
<evidence type="ECO:0000256" key="2">
    <source>
        <dbReference type="ARBA" id="ARBA00022475"/>
    </source>
</evidence>
<dbReference type="STRING" id="144197.ENSSPAP00000001887"/>
<accession>A0A3B4ZJS6</accession>
<evidence type="ECO:0000313" key="10">
    <source>
        <dbReference type="RefSeq" id="XP_008294847.1"/>
    </source>
</evidence>
<dbReference type="PROSITE" id="PS50003">
    <property type="entry name" value="PH_DOMAIN"/>
    <property type="match status" value="1"/>
</dbReference>
<feature type="region of interest" description="Disordered" evidence="4">
    <location>
        <begin position="371"/>
        <end position="618"/>
    </location>
</feature>
<dbReference type="InterPro" id="IPR023394">
    <property type="entry name" value="Sec7_C_sf"/>
</dbReference>
<dbReference type="GO" id="GO:0005085">
    <property type="term" value="F:guanyl-nucleotide exchange factor activity"/>
    <property type="evidence" value="ECO:0007669"/>
    <property type="project" value="InterPro"/>
</dbReference>
<feature type="domain" description="PH" evidence="5">
    <location>
        <begin position="822"/>
        <end position="931"/>
    </location>
</feature>
<feature type="region of interest" description="Disordered" evidence="4">
    <location>
        <begin position="153"/>
        <end position="228"/>
    </location>
</feature>
<feature type="region of interest" description="Disordered" evidence="4">
    <location>
        <begin position="260"/>
        <end position="308"/>
    </location>
</feature>
<dbReference type="GeneTree" id="ENSGT00940000155061"/>
<dbReference type="InterPro" id="IPR000904">
    <property type="entry name" value="Sec7_dom"/>
</dbReference>
<dbReference type="Pfam" id="PF01369">
    <property type="entry name" value="Sec7"/>
    <property type="match status" value="1"/>
</dbReference>
<feature type="compositionally biased region" description="Acidic residues" evidence="4">
    <location>
        <begin position="587"/>
        <end position="599"/>
    </location>
</feature>
<evidence type="ECO:0000256" key="1">
    <source>
        <dbReference type="ARBA" id="ARBA00004632"/>
    </source>
</evidence>
<evidence type="ECO:0000313" key="7">
    <source>
        <dbReference type="Ensembl" id="ENSSPAP00000001887.1"/>
    </source>
</evidence>
<dbReference type="GO" id="GO:0005543">
    <property type="term" value="F:phospholipid binding"/>
    <property type="evidence" value="ECO:0007669"/>
    <property type="project" value="InterPro"/>
</dbReference>
<evidence type="ECO:0000256" key="3">
    <source>
        <dbReference type="ARBA" id="ARBA00023136"/>
    </source>
</evidence>
<protein>
    <submittedName>
        <fullName evidence="7 9">PH and SEC7 domain-containing protein 4-like</fullName>
    </submittedName>
</protein>
<dbReference type="GeneID" id="103368296"/>
<dbReference type="SUPFAM" id="SSF50729">
    <property type="entry name" value="PH domain-like"/>
    <property type="match status" value="1"/>
</dbReference>
<dbReference type="AlphaFoldDB" id="A0A3B4ZJS6"/>
<gene>
    <name evidence="9 10 11" type="primary">LOC103368296</name>
</gene>
<dbReference type="Ensembl" id="ENSSPAT00000001919.1">
    <property type="protein sequence ID" value="ENSSPAP00000001887.1"/>
    <property type="gene ID" value="ENSSPAG00000001459.1"/>
</dbReference>
<dbReference type="PANTHER" id="PTHR10663:SF338">
    <property type="entry name" value="PH AND SEC7 DOMAIN-CONTAINING PROTEIN 4"/>
    <property type="match status" value="1"/>
</dbReference>
<dbReference type="GO" id="GO:0032587">
    <property type="term" value="C:ruffle membrane"/>
    <property type="evidence" value="ECO:0007669"/>
    <property type="project" value="UniProtKB-SubCell"/>
</dbReference>
<dbReference type="PROSITE" id="PS50190">
    <property type="entry name" value="SEC7"/>
    <property type="match status" value="1"/>
</dbReference>
<dbReference type="SMART" id="SM00222">
    <property type="entry name" value="Sec7"/>
    <property type="match status" value="1"/>
</dbReference>
<evidence type="ECO:0000313" key="8">
    <source>
        <dbReference type="Proteomes" id="UP000694891"/>
    </source>
</evidence>
<evidence type="ECO:0000259" key="6">
    <source>
        <dbReference type="PROSITE" id="PS50190"/>
    </source>
</evidence>
<feature type="compositionally biased region" description="Polar residues" evidence="4">
    <location>
        <begin position="524"/>
        <end position="542"/>
    </location>
</feature>
<dbReference type="OrthoDB" id="2157641at2759"/>
<dbReference type="InterPro" id="IPR041681">
    <property type="entry name" value="PH_9"/>
</dbReference>
<dbReference type="GO" id="GO:0032012">
    <property type="term" value="P:regulation of ARF protein signal transduction"/>
    <property type="evidence" value="ECO:0007669"/>
    <property type="project" value="InterPro"/>
</dbReference>
<evidence type="ECO:0000256" key="4">
    <source>
        <dbReference type="SAM" id="MobiDB-lite"/>
    </source>
</evidence>
<proteinExistence type="predicted"/>
<dbReference type="InterPro" id="IPR001605">
    <property type="entry name" value="PH_dom-spectrin-type"/>
</dbReference>
<keyword evidence="8" id="KW-1185">Reference proteome</keyword>
<dbReference type="InterPro" id="IPR011993">
    <property type="entry name" value="PH-like_dom_sf"/>
</dbReference>
<keyword evidence="2" id="KW-1003">Cell membrane</keyword>
<dbReference type="PRINTS" id="PR00683">
    <property type="entry name" value="SPECTRINPH"/>
</dbReference>
<dbReference type="CDD" id="cd13295">
    <property type="entry name" value="PH_EFA6"/>
    <property type="match status" value="1"/>
</dbReference>
<dbReference type="Pfam" id="PF15410">
    <property type="entry name" value="PH_9"/>
    <property type="match status" value="1"/>
</dbReference>
<dbReference type="FunFam" id="2.30.29.30:FF:000054">
    <property type="entry name" value="PH and SEC7 domain-containing protein 3"/>
    <property type="match status" value="1"/>
</dbReference>